<proteinExistence type="predicted"/>
<dbReference type="Proteomes" id="UP000009027">
    <property type="component" value="Unassembled WGS sequence"/>
</dbReference>
<evidence type="ECO:0000313" key="3">
    <source>
        <dbReference type="Proteomes" id="UP000009027"/>
    </source>
</evidence>
<sequence length="367" mass="42015">MKKNSPRCIALRLLIVLWFAAVCRVSFCQNEEPWKTEQKKNEEVFLCGAADLFVEWNVTFGALHKRAVKVNTTATKILQNKELYKNSSGVKRNASVAIETLKSVLSNTTTALVVSRGFMGGIERDFFNAFEAVKDYPGNFTFGHSNGVYNGKRESEILKFFKNVTMLFVKCKNRTNENVTIDSLEKKTMAEVDNETTNLSKWEMKQRDKWNATLANVTNWLDGMKSYNSPRNAMNVWKNNVSIRDIIAEDCDKIHRNSSKGSKVPSIIDSAYMNVMRHLDDIANKTVVNNSLEENGCESMHKLFQENISGVVFGNVTKSKDKIQEICKKLNETLQNHTCTTNRTSVEWLRHRFNITVPEMIERLKNR</sequence>
<dbReference type="EMBL" id="CAEX01007412">
    <property type="protein sequence ID" value="CCD21300.1"/>
    <property type="molecule type" value="Genomic_DNA"/>
</dbReference>
<organism evidence="2 3">
    <name type="scientific">Trypanosoma vivax (strain Y486)</name>
    <dbReference type="NCBI Taxonomy" id="1055687"/>
    <lineage>
        <taxon>Eukaryota</taxon>
        <taxon>Discoba</taxon>
        <taxon>Euglenozoa</taxon>
        <taxon>Kinetoplastea</taxon>
        <taxon>Metakinetoplastina</taxon>
        <taxon>Trypanosomatida</taxon>
        <taxon>Trypanosomatidae</taxon>
        <taxon>Trypanosoma</taxon>
        <taxon>Duttonella</taxon>
    </lineage>
</organism>
<reference evidence="2 3" key="1">
    <citation type="journal article" date="2012" name="Proc. Natl. Acad. Sci. U.S.A.">
        <title>Antigenic diversity is generated by distinct evolutionary mechanisms in African trypanosome species.</title>
        <authorList>
            <person name="Jackson A.P."/>
            <person name="Berry A."/>
            <person name="Aslett M."/>
            <person name="Allison H.C."/>
            <person name="Burton P."/>
            <person name="Vavrova-Anderson J."/>
            <person name="Brown R."/>
            <person name="Browne H."/>
            <person name="Corton N."/>
            <person name="Hauser H."/>
            <person name="Gamble J."/>
            <person name="Gilderthorp R."/>
            <person name="Marcello L."/>
            <person name="McQuillan J."/>
            <person name="Otto T.D."/>
            <person name="Quail M.A."/>
            <person name="Sanders M.J."/>
            <person name="van Tonder A."/>
            <person name="Ginger M.L."/>
            <person name="Field M.C."/>
            <person name="Barry J.D."/>
            <person name="Hertz-Fowler C."/>
            <person name="Berriman M."/>
        </authorList>
    </citation>
    <scope>NUCLEOTIDE SEQUENCE</scope>
    <source>
        <strain evidence="2 3">Y486</strain>
    </source>
</reference>
<gene>
    <name evidence="2" type="ORF">TvY486_0042120</name>
</gene>
<keyword evidence="1" id="KW-0732">Signal</keyword>
<evidence type="ECO:0000256" key="1">
    <source>
        <dbReference type="SAM" id="SignalP"/>
    </source>
</evidence>
<feature type="chain" id="PRO_5003389662" evidence="1">
    <location>
        <begin position="29"/>
        <end position="367"/>
    </location>
</feature>
<name>F9WUQ1_TRYVY</name>
<feature type="signal peptide" evidence="1">
    <location>
        <begin position="1"/>
        <end position="28"/>
    </location>
</feature>
<keyword evidence="3" id="KW-1185">Reference proteome</keyword>
<evidence type="ECO:0000313" key="2">
    <source>
        <dbReference type="EMBL" id="CCD21300.1"/>
    </source>
</evidence>
<accession>F9WUQ1</accession>
<dbReference type="VEuPathDB" id="TriTrypDB:TvY486_0042120"/>
<protein>
    <submittedName>
        <fullName evidence="2">Uncharacterized protein</fullName>
    </submittedName>
</protein>
<dbReference type="AlphaFoldDB" id="F9WUQ1"/>